<evidence type="ECO:0000256" key="4">
    <source>
        <dbReference type="PIRSR" id="PIRSR000077-1"/>
    </source>
</evidence>
<keyword evidence="7" id="KW-1185">Reference proteome</keyword>
<dbReference type="PROSITE" id="PS51352">
    <property type="entry name" value="THIOREDOXIN_2"/>
    <property type="match status" value="1"/>
</dbReference>
<feature type="disulfide bond" description="Redox-active" evidence="5">
    <location>
        <begin position="30"/>
        <end position="33"/>
    </location>
</feature>
<feature type="site" description="Contributes to redox potential value" evidence="4">
    <location>
        <position position="31"/>
    </location>
</feature>
<reference evidence="8" key="4">
    <citation type="journal article" date="2019" name="Biol. Chem.">
        <title>Structural and mechanistic aspects of S-S bonds in the thioredoxin-like family of proteins.</title>
        <authorList>
            <person name="Sousa S.F."/>
            <person name="Neves R.P.P."/>
            <person name="Waheed S.O."/>
            <person name="Fernandes P.A."/>
            <person name="Ramos M.J."/>
        </authorList>
    </citation>
    <scope>NUCLEOTIDE SEQUENCE</scope>
</reference>
<reference evidence="8" key="2">
    <citation type="journal article" date="2002" name="Ann. N. Y. Acad. Sci.">
        <title>Thioredoxin superfamily and thioredoxin-inducing agents.</title>
        <authorList>
            <person name="Hirota K."/>
            <person name="Nakamura H."/>
            <person name="Masutani H."/>
            <person name="Yodoi J."/>
        </authorList>
    </citation>
    <scope>NUCLEOTIDE SEQUENCE</scope>
</reference>
<reference evidence="8" key="1">
    <citation type="journal article" date="2001" name="Annu. Rev. Biophys. Biomol. Struct.">
        <title>Properties and biological activities of thioredoxins.</title>
        <authorList>
            <person name="Powis G."/>
            <person name="Montfort W.R."/>
        </authorList>
    </citation>
    <scope>NUCLEOTIDE SEQUENCE</scope>
</reference>
<dbReference type="PANTHER" id="PTHR46115">
    <property type="entry name" value="THIOREDOXIN-LIKE PROTEIN 1"/>
    <property type="match status" value="1"/>
</dbReference>
<evidence type="ECO:0000256" key="2">
    <source>
        <dbReference type="ARBA" id="ARBA00023284"/>
    </source>
</evidence>
<accession>A0A8B6X6J7</accession>
<feature type="domain" description="Thioredoxin" evidence="6">
    <location>
        <begin position="1"/>
        <end position="105"/>
    </location>
</feature>
<feature type="active site" description="Nucleophile" evidence="4">
    <location>
        <position position="30"/>
    </location>
</feature>
<name>A0A8B6X6J7_9BURK</name>
<dbReference type="AlphaFoldDB" id="A0A8B6X6J7"/>
<dbReference type="InterPro" id="IPR017937">
    <property type="entry name" value="Thioredoxin_CS"/>
</dbReference>
<evidence type="ECO:0000259" key="6">
    <source>
        <dbReference type="PROSITE" id="PS51352"/>
    </source>
</evidence>
<dbReference type="InterPro" id="IPR005746">
    <property type="entry name" value="Thioredoxin"/>
</dbReference>
<dbReference type="GO" id="GO:0015035">
    <property type="term" value="F:protein-disulfide reductase activity"/>
    <property type="evidence" value="ECO:0007669"/>
    <property type="project" value="InterPro"/>
</dbReference>
<dbReference type="Gene3D" id="3.40.30.10">
    <property type="entry name" value="Glutaredoxin"/>
    <property type="match status" value="1"/>
</dbReference>
<dbReference type="RefSeq" id="WP_028312928.1">
    <property type="nucleotide sequence ID" value="NZ_KI519499.1"/>
</dbReference>
<organism evidence="7 8">
    <name type="scientific">Derxia gummosa DSM 723</name>
    <dbReference type="NCBI Taxonomy" id="1121388"/>
    <lineage>
        <taxon>Bacteria</taxon>
        <taxon>Pseudomonadati</taxon>
        <taxon>Pseudomonadota</taxon>
        <taxon>Betaproteobacteria</taxon>
        <taxon>Burkholderiales</taxon>
        <taxon>Alcaligenaceae</taxon>
        <taxon>Derxia</taxon>
    </lineage>
</organism>
<dbReference type="Pfam" id="PF00085">
    <property type="entry name" value="Thioredoxin"/>
    <property type="match status" value="1"/>
</dbReference>
<reference evidence="8" key="3">
    <citation type="journal article" date="2005" name="Proteins">
        <title>Structural classification of thioredoxin-like fold proteins.</title>
        <authorList>
            <person name="Qi Y."/>
            <person name="Grishin N.V."/>
        </authorList>
    </citation>
    <scope>NUCLEOTIDE SEQUENCE</scope>
</reference>
<keyword evidence="2 5" id="KW-0676">Redox-active center</keyword>
<feature type="site" description="Contributes to redox potential value" evidence="4">
    <location>
        <position position="32"/>
    </location>
</feature>
<dbReference type="OrthoDB" id="9790390at2"/>
<reference evidence="8" key="5">
    <citation type="submission" date="2025-08" db="UniProtKB">
        <authorList>
            <consortium name="RefSeq"/>
        </authorList>
    </citation>
    <scope>IDENTIFICATION</scope>
</reference>
<dbReference type="InterPro" id="IPR013766">
    <property type="entry name" value="Thioredoxin_domain"/>
</dbReference>
<comment type="similarity">
    <text evidence="3">Belongs to the thioredoxin family.</text>
</comment>
<evidence type="ECO:0000313" key="7">
    <source>
        <dbReference type="Proteomes" id="UP000675920"/>
    </source>
</evidence>
<feature type="site" description="Deprotonates C-terminal active site Cys" evidence="4">
    <location>
        <position position="24"/>
    </location>
</feature>
<dbReference type="Proteomes" id="UP000675920">
    <property type="component" value="Unplaced"/>
</dbReference>
<dbReference type="PIRSF" id="PIRSF000077">
    <property type="entry name" value="Thioredoxin"/>
    <property type="match status" value="1"/>
</dbReference>
<dbReference type="CDD" id="cd02947">
    <property type="entry name" value="TRX_family"/>
    <property type="match status" value="1"/>
</dbReference>
<evidence type="ECO:0000256" key="1">
    <source>
        <dbReference type="ARBA" id="ARBA00023157"/>
    </source>
</evidence>
<dbReference type="SUPFAM" id="SSF52833">
    <property type="entry name" value="Thioredoxin-like"/>
    <property type="match status" value="1"/>
</dbReference>
<keyword evidence="1 5" id="KW-1015">Disulfide bond</keyword>
<evidence type="ECO:0000313" key="8">
    <source>
        <dbReference type="RefSeq" id="WP_028312928.1"/>
    </source>
</evidence>
<dbReference type="PROSITE" id="PS00194">
    <property type="entry name" value="THIOREDOXIN_1"/>
    <property type="match status" value="1"/>
</dbReference>
<protein>
    <recommendedName>
        <fullName evidence="3">Thioredoxin</fullName>
    </recommendedName>
</protein>
<proteinExistence type="inferred from homology"/>
<evidence type="ECO:0000256" key="3">
    <source>
        <dbReference type="PIRNR" id="PIRNR000077"/>
    </source>
</evidence>
<dbReference type="InterPro" id="IPR036249">
    <property type="entry name" value="Thioredoxin-like_sf"/>
</dbReference>
<dbReference type="PRINTS" id="PR00421">
    <property type="entry name" value="THIOREDOXIN"/>
</dbReference>
<evidence type="ECO:0000256" key="5">
    <source>
        <dbReference type="PIRSR" id="PIRSR000077-4"/>
    </source>
</evidence>
<sequence>MATIEVTDDSFKDVIDNNPIVILDFWATWCGPCKGFAPVFEAASEKHPDIVFGKIDTDQQQELSSGFQIRSVPTLMILRDRIMIYREAGALGAGALEKLIEEARALDMDAIRAELAELQKKEGQA</sequence>
<feature type="active site" description="Nucleophile" evidence="4">
    <location>
        <position position="33"/>
    </location>
</feature>